<keyword evidence="2" id="KW-1185">Reference proteome</keyword>
<dbReference type="RefSeq" id="WP_094325495.1">
    <property type="nucleotide sequence ID" value="NZ_CP022347.1"/>
</dbReference>
<proteinExistence type="predicted"/>
<dbReference type="EMBL" id="CP022347">
    <property type="protein sequence ID" value="ASQ30740.1"/>
    <property type="molecule type" value="Genomic_DNA"/>
</dbReference>
<dbReference type="KEGG" id="cavi:CAV_1103"/>
<reference evidence="1 2" key="1">
    <citation type="submission" date="2017-07" db="EMBL/GenBank/DDBJ databases">
        <title>Analysis of two Campylobacter avium genomes and identification of a novel hippuricase gene.</title>
        <authorList>
            <person name="Miller W.G."/>
            <person name="Chapman M.H."/>
            <person name="Yee E."/>
            <person name="Revez J."/>
            <person name="Bono J.L."/>
            <person name="Rossi M."/>
        </authorList>
    </citation>
    <scope>NUCLEOTIDE SEQUENCE [LARGE SCALE GENOMIC DNA]</scope>
    <source>
        <strain evidence="1 2">LMG 24591</strain>
    </source>
</reference>
<dbReference type="Proteomes" id="UP000201169">
    <property type="component" value="Chromosome"/>
</dbReference>
<gene>
    <name evidence="1" type="ORF">CAV_1103</name>
</gene>
<evidence type="ECO:0000313" key="2">
    <source>
        <dbReference type="Proteomes" id="UP000201169"/>
    </source>
</evidence>
<dbReference type="AlphaFoldDB" id="A0A222MYD9"/>
<sequence length="104" mass="12105">MSYPLLGTKIVLDEEKIKKEGIYDLEQMYKSIEEMAIQSGLVKIDKYTYHCKGNERDLACLGILIWDNLMKTKWLTLNAKEWLWLDEEDGNETLIGDEMGVWAS</sequence>
<accession>A0A222MYD9</accession>
<evidence type="ECO:0000313" key="1">
    <source>
        <dbReference type="EMBL" id="ASQ30740.1"/>
    </source>
</evidence>
<name>A0A222MYD9_9BACT</name>
<organism evidence="1 2">
    <name type="scientific">Campylobacter avium LMG 24591</name>
    <dbReference type="NCBI Taxonomy" id="522484"/>
    <lineage>
        <taxon>Bacteria</taxon>
        <taxon>Pseudomonadati</taxon>
        <taxon>Campylobacterota</taxon>
        <taxon>Epsilonproteobacteria</taxon>
        <taxon>Campylobacterales</taxon>
        <taxon>Campylobacteraceae</taxon>
        <taxon>Campylobacter</taxon>
    </lineage>
</organism>
<dbReference type="OrthoDB" id="5323846at2"/>
<protein>
    <submittedName>
        <fullName evidence="1">Uncharacterized protein</fullName>
    </submittedName>
</protein>